<evidence type="ECO:0000259" key="2">
    <source>
        <dbReference type="PROSITE" id="PS50883"/>
    </source>
</evidence>
<accession>A0A6S6TH77</accession>
<dbReference type="InterPro" id="IPR000160">
    <property type="entry name" value="GGDEF_dom"/>
</dbReference>
<evidence type="ECO:0000259" key="3">
    <source>
        <dbReference type="PROSITE" id="PS50887"/>
    </source>
</evidence>
<proteinExistence type="predicted"/>
<dbReference type="PANTHER" id="PTHR44757">
    <property type="entry name" value="DIGUANYLATE CYCLASE DGCP"/>
    <property type="match status" value="1"/>
</dbReference>
<dbReference type="CDD" id="cd01949">
    <property type="entry name" value="GGDEF"/>
    <property type="match status" value="1"/>
</dbReference>
<dbReference type="PROSITE" id="PS50883">
    <property type="entry name" value="EAL"/>
    <property type="match status" value="1"/>
</dbReference>
<organism evidence="4">
    <name type="scientific">uncultured Sulfurovum sp</name>
    <dbReference type="NCBI Taxonomy" id="269237"/>
    <lineage>
        <taxon>Bacteria</taxon>
        <taxon>Pseudomonadati</taxon>
        <taxon>Campylobacterota</taxon>
        <taxon>Epsilonproteobacteria</taxon>
        <taxon>Campylobacterales</taxon>
        <taxon>Sulfurovaceae</taxon>
        <taxon>Sulfurovum</taxon>
        <taxon>environmental samples</taxon>
    </lineage>
</organism>
<evidence type="ECO:0000313" key="4">
    <source>
        <dbReference type="EMBL" id="CAA6818705.1"/>
    </source>
</evidence>
<dbReference type="FunFam" id="3.30.70.270:FF:000001">
    <property type="entry name" value="Diguanylate cyclase domain protein"/>
    <property type="match status" value="1"/>
</dbReference>
<feature type="domain" description="GGDEF" evidence="3">
    <location>
        <begin position="230"/>
        <end position="362"/>
    </location>
</feature>
<dbReference type="SUPFAM" id="SSF141868">
    <property type="entry name" value="EAL domain-like"/>
    <property type="match status" value="1"/>
</dbReference>
<dbReference type="CDD" id="cd01948">
    <property type="entry name" value="EAL"/>
    <property type="match status" value="1"/>
</dbReference>
<dbReference type="InterPro" id="IPR052155">
    <property type="entry name" value="Biofilm_reg_signaling"/>
</dbReference>
<evidence type="ECO:0000259" key="1">
    <source>
        <dbReference type="PROSITE" id="PS50112"/>
    </source>
</evidence>
<dbReference type="NCBIfam" id="TIGR00254">
    <property type="entry name" value="GGDEF"/>
    <property type="match status" value="1"/>
</dbReference>
<dbReference type="CDD" id="cd00130">
    <property type="entry name" value="PAS"/>
    <property type="match status" value="1"/>
</dbReference>
<dbReference type="InterPro" id="IPR035965">
    <property type="entry name" value="PAS-like_dom_sf"/>
</dbReference>
<dbReference type="GO" id="GO:0003824">
    <property type="term" value="F:catalytic activity"/>
    <property type="evidence" value="ECO:0007669"/>
    <property type="project" value="UniProtKB-ARBA"/>
</dbReference>
<dbReference type="InterPro" id="IPR035919">
    <property type="entry name" value="EAL_sf"/>
</dbReference>
<dbReference type="SUPFAM" id="SSF55785">
    <property type="entry name" value="PYP-like sensor domain (PAS domain)"/>
    <property type="match status" value="1"/>
</dbReference>
<dbReference type="Gene3D" id="3.30.70.270">
    <property type="match status" value="1"/>
</dbReference>
<reference evidence="4" key="1">
    <citation type="submission" date="2020-01" db="EMBL/GenBank/DDBJ databases">
        <authorList>
            <person name="Meier V. D."/>
            <person name="Meier V D."/>
        </authorList>
    </citation>
    <scope>NUCLEOTIDE SEQUENCE</scope>
    <source>
        <strain evidence="4">HLG_WM_MAG_06</strain>
    </source>
</reference>
<protein>
    <submittedName>
        <fullName evidence="4">Diguanylate cyclase/phosphodiesterase (GGDEF &amp; EAL domains) with PAS/PAC sensor(S)</fullName>
    </submittedName>
</protein>
<dbReference type="SMART" id="SM00052">
    <property type="entry name" value="EAL"/>
    <property type="match status" value="1"/>
</dbReference>
<dbReference type="Gene3D" id="3.30.450.20">
    <property type="entry name" value="PAS domain"/>
    <property type="match status" value="1"/>
</dbReference>
<dbReference type="Pfam" id="PF00990">
    <property type="entry name" value="GGDEF"/>
    <property type="match status" value="1"/>
</dbReference>
<dbReference type="Gene3D" id="3.20.20.450">
    <property type="entry name" value="EAL domain"/>
    <property type="match status" value="1"/>
</dbReference>
<dbReference type="PANTHER" id="PTHR44757:SF2">
    <property type="entry name" value="BIOFILM ARCHITECTURE MAINTENANCE PROTEIN MBAA"/>
    <property type="match status" value="1"/>
</dbReference>
<dbReference type="InterPro" id="IPR043128">
    <property type="entry name" value="Rev_trsase/Diguanyl_cyclase"/>
</dbReference>
<dbReference type="PROSITE" id="PS50112">
    <property type="entry name" value="PAS"/>
    <property type="match status" value="1"/>
</dbReference>
<dbReference type="EMBL" id="CACVAP010000090">
    <property type="protein sequence ID" value="CAA6818705.1"/>
    <property type="molecule type" value="Genomic_DNA"/>
</dbReference>
<feature type="domain" description="PAS" evidence="1">
    <location>
        <begin position="74"/>
        <end position="144"/>
    </location>
</feature>
<dbReference type="NCBIfam" id="TIGR00229">
    <property type="entry name" value="sensory_box"/>
    <property type="match status" value="1"/>
</dbReference>
<dbReference type="PROSITE" id="PS50887">
    <property type="entry name" value="GGDEF"/>
    <property type="match status" value="1"/>
</dbReference>
<dbReference type="Pfam" id="PF00563">
    <property type="entry name" value="EAL"/>
    <property type="match status" value="1"/>
</dbReference>
<dbReference type="InterPro" id="IPR000014">
    <property type="entry name" value="PAS"/>
</dbReference>
<feature type="domain" description="EAL" evidence="2">
    <location>
        <begin position="371"/>
        <end position="623"/>
    </location>
</feature>
<dbReference type="SMART" id="SM00267">
    <property type="entry name" value="GGDEF"/>
    <property type="match status" value="1"/>
</dbReference>
<sequence>MANTELHKLLLRQLNKICKDGEENLAKNEDFEKFLNSISKTYEEYDSHSYTLERSLELSFEELETLQLKQKNSYQTQLKAVVNAIPDMMFLNDEDGVFLDIFVSESDNLHRTKSEIIGKMYQDLFTPELATFFKKSLKKAIETAKLNIIEFELTINKKVQYYEARLVAMGHLIDNKETVVSIVRNISKEKKNQLKLEYMATHDDLTKLPNRLFFQKTLKESLKEARNKRSQGGLFFLDIDHFKMVNDNLGHDIGDKILLKITKRLKSVLNKKYFLARFGGDEFVLIVDNASDSELRKVADSVMEQFIQPFKVEKYLLDMTTSVGICTFPDMISSSSQLLKQADIAMYKAKDSGRNTYRFFTRELAEKAYDEFIIEVRLKKAIINNEFYLLYQPQMQLSDNKLIGVEALLRWKTNELVSPAKFIPIAERCGVIEQISDWVMGEVCKQINLWKEEGIFIDRVGINLSRLEVGKRNLLSRIKSIIVKHGISPSDIEFEVTETAVFANRRTAFSNLGSLRSQGFLIAIDDFGTGYSSLSNLKELIFDKLKIDRSFIEGIGNKKELESIVKATIAIAKSLDLKVIAEGVETLEQFEFLKEYDCDEIQGYYYSRPVLANKISTFDKILPN</sequence>
<gene>
    <name evidence="4" type="ORF">HELGO_WM7487</name>
</gene>
<dbReference type="AlphaFoldDB" id="A0A6S6TH77"/>
<dbReference type="SUPFAM" id="SSF55073">
    <property type="entry name" value="Nucleotide cyclase"/>
    <property type="match status" value="1"/>
</dbReference>
<dbReference type="InterPro" id="IPR001633">
    <property type="entry name" value="EAL_dom"/>
</dbReference>
<dbReference type="InterPro" id="IPR029787">
    <property type="entry name" value="Nucleotide_cyclase"/>
</dbReference>
<name>A0A6S6TH77_9BACT</name>